<feature type="chain" id="PRO_5030543894" evidence="1">
    <location>
        <begin position="18"/>
        <end position="152"/>
    </location>
</feature>
<dbReference type="RefSeq" id="WP_184206688.1">
    <property type="nucleotide sequence ID" value="NZ_JACHIF010000002.1"/>
</dbReference>
<proteinExistence type="predicted"/>
<comment type="caution">
    <text evidence="2">The sequence shown here is derived from an EMBL/GenBank/DDBJ whole genome shotgun (WGS) entry which is preliminary data.</text>
</comment>
<keyword evidence="3" id="KW-1185">Reference proteome</keyword>
<accession>A0A7W7YJ15</accession>
<gene>
    <name evidence="2" type="ORF">HNQ64_001360</name>
</gene>
<dbReference type="EMBL" id="JACHIF010000002">
    <property type="protein sequence ID" value="MBB5037118.1"/>
    <property type="molecule type" value="Genomic_DNA"/>
</dbReference>
<organism evidence="2 3">
    <name type="scientific">Prosthecobacter dejongeii</name>
    <dbReference type="NCBI Taxonomy" id="48465"/>
    <lineage>
        <taxon>Bacteria</taxon>
        <taxon>Pseudomonadati</taxon>
        <taxon>Verrucomicrobiota</taxon>
        <taxon>Verrucomicrobiia</taxon>
        <taxon>Verrucomicrobiales</taxon>
        <taxon>Verrucomicrobiaceae</taxon>
        <taxon>Prosthecobacter</taxon>
    </lineage>
</organism>
<name>A0A7W7YJ15_9BACT</name>
<dbReference type="AlphaFoldDB" id="A0A7W7YJ15"/>
<evidence type="ECO:0000313" key="3">
    <source>
        <dbReference type="Proteomes" id="UP000534294"/>
    </source>
</evidence>
<sequence length="152" mass="17236">MKRFLALILMIAVPAFARIGELPRECEARYGEPVQDDGDRKFYRMSGMIIMCDFFEGHCEGMMLANEKRDAVGRSLPLSADEIDVLLEANSGAQKWEMAASAVFNKTWVTADAGRVAHWDEIKRVLLILTKGQKERLEALKKSNVREKLRGF</sequence>
<protein>
    <submittedName>
        <fullName evidence="2">Uncharacterized protein</fullName>
    </submittedName>
</protein>
<evidence type="ECO:0000313" key="2">
    <source>
        <dbReference type="EMBL" id="MBB5037118.1"/>
    </source>
</evidence>
<dbReference type="Proteomes" id="UP000534294">
    <property type="component" value="Unassembled WGS sequence"/>
</dbReference>
<evidence type="ECO:0000256" key="1">
    <source>
        <dbReference type="SAM" id="SignalP"/>
    </source>
</evidence>
<feature type="signal peptide" evidence="1">
    <location>
        <begin position="1"/>
        <end position="17"/>
    </location>
</feature>
<keyword evidence="1" id="KW-0732">Signal</keyword>
<reference evidence="2 3" key="1">
    <citation type="submission" date="2020-08" db="EMBL/GenBank/DDBJ databases">
        <title>Genomic Encyclopedia of Type Strains, Phase IV (KMG-IV): sequencing the most valuable type-strain genomes for metagenomic binning, comparative biology and taxonomic classification.</title>
        <authorList>
            <person name="Goeker M."/>
        </authorList>
    </citation>
    <scope>NUCLEOTIDE SEQUENCE [LARGE SCALE GENOMIC DNA]</scope>
    <source>
        <strain evidence="2 3">DSM 12251</strain>
    </source>
</reference>